<dbReference type="Pfam" id="PF24517">
    <property type="entry name" value="CBM96"/>
    <property type="match status" value="1"/>
</dbReference>
<evidence type="ECO:0000313" key="6">
    <source>
        <dbReference type="EMBL" id="MEN7551596.1"/>
    </source>
</evidence>
<evidence type="ECO:0000256" key="3">
    <source>
        <dbReference type="ARBA" id="ARBA00022729"/>
    </source>
</evidence>
<dbReference type="EMBL" id="JBDKWZ010000024">
    <property type="protein sequence ID" value="MEN7551596.1"/>
    <property type="molecule type" value="Genomic_DNA"/>
</dbReference>
<feature type="signal peptide" evidence="4">
    <location>
        <begin position="1"/>
        <end position="19"/>
    </location>
</feature>
<evidence type="ECO:0000256" key="2">
    <source>
        <dbReference type="ARBA" id="ARBA00022525"/>
    </source>
</evidence>
<evidence type="ECO:0000259" key="5">
    <source>
        <dbReference type="Pfam" id="PF24517"/>
    </source>
</evidence>
<dbReference type="NCBIfam" id="NF033679">
    <property type="entry name" value="DNRLRE_dom"/>
    <property type="match status" value="1"/>
</dbReference>
<feature type="domain" description="Carbohydrate-binding module family 96" evidence="5">
    <location>
        <begin position="61"/>
        <end position="201"/>
    </location>
</feature>
<dbReference type="InterPro" id="IPR055372">
    <property type="entry name" value="CBM96"/>
</dbReference>
<comment type="caution">
    <text evidence="6">The sequence shown here is derived from an EMBL/GenBank/DDBJ whole genome shotgun (WGS) entry which is preliminary data.</text>
</comment>
<evidence type="ECO:0000313" key="7">
    <source>
        <dbReference type="Proteomes" id="UP001403385"/>
    </source>
</evidence>
<comment type="subcellular location">
    <subcellularLocation>
        <location evidence="1">Secreted</location>
    </subcellularLocation>
</comment>
<dbReference type="AlphaFoldDB" id="A0AAW9SEY2"/>
<reference evidence="6 7" key="1">
    <citation type="submission" date="2024-04" db="EMBL/GenBank/DDBJ databases">
        <title>Novel genus in family Flammeovirgaceae.</title>
        <authorList>
            <person name="Nguyen T.H."/>
            <person name="Vuong T.Q."/>
            <person name="Le H."/>
            <person name="Kim S.-G."/>
        </authorList>
    </citation>
    <scope>NUCLEOTIDE SEQUENCE [LARGE SCALE GENOMIC DNA]</scope>
    <source>
        <strain evidence="6 7">JCM 23209</strain>
    </source>
</reference>
<keyword evidence="7" id="KW-1185">Reference proteome</keyword>
<keyword evidence="3 4" id="KW-0732">Signal</keyword>
<gene>
    <name evidence="6" type="ORF">AAG747_27020</name>
</gene>
<accession>A0AAW9SEY2</accession>
<dbReference type="GO" id="GO:0005576">
    <property type="term" value="C:extracellular region"/>
    <property type="evidence" value="ECO:0007669"/>
    <property type="project" value="UniProtKB-SubCell"/>
</dbReference>
<feature type="chain" id="PRO_5043679079" evidence="4">
    <location>
        <begin position="20"/>
        <end position="520"/>
    </location>
</feature>
<proteinExistence type="predicted"/>
<organism evidence="6 7">
    <name type="scientific">Rapidithrix thailandica</name>
    <dbReference type="NCBI Taxonomy" id="413964"/>
    <lineage>
        <taxon>Bacteria</taxon>
        <taxon>Pseudomonadati</taxon>
        <taxon>Bacteroidota</taxon>
        <taxon>Cytophagia</taxon>
        <taxon>Cytophagales</taxon>
        <taxon>Flammeovirgaceae</taxon>
        <taxon>Rapidithrix</taxon>
    </lineage>
</organism>
<name>A0AAW9SEY2_9BACT</name>
<evidence type="ECO:0000256" key="1">
    <source>
        <dbReference type="ARBA" id="ARBA00004613"/>
    </source>
</evidence>
<sequence length="520" mass="57423">MNRLLLILTSALLISFCFSCVDEHDCDDPTPPPAKENEIEDGFTFAQELDFISQLDPGTIEVLTITNNSGPTDNQKEIHIKFNTLTKIEQEVKSAKLKLVVKGTPDPSNKPYSLLISTLLDDWDENTLSYSNRPASEQKTIKLFATDSLKDQELFEIDVTSLLNDQFVNAQAHYGFGLSLDTGNDTDNAHVSFYSSDSENEDYWPALEIEYQDGSGPVTGVPEVYYSVLDNSLFSLYKAGYNSNSSDLQVELIRNGLSAQNGNSADIDVNFYPNPILYFFKALNNNNQYAFQVNSTTGINDEATVAYVPHGQVDDLLFLESNANGHYIAGRSNTGAVHLLHSDNTTGNPEDATVIYQKSVSGDVVNIIDFESLEGGDAFYWIESEQKSGKYRIMRYSIASAKAEVMFDESDFDSNFVPKAITVSNSIYLVGDTNSEKGVFYLASLNNSTVSEIDVNSNYKNNVTDLRVNQTGTHLYWMNSSANEAVGGIMRVKITGGASEIAYGKIANGLSFEIPPYAVW</sequence>
<protein>
    <submittedName>
        <fullName evidence="6">DNRLRE domain-containing protein</fullName>
    </submittedName>
</protein>
<dbReference type="Proteomes" id="UP001403385">
    <property type="component" value="Unassembled WGS sequence"/>
</dbReference>
<evidence type="ECO:0000256" key="4">
    <source>
        <dbReference type="SAM" id="SignalP"/>
    </source>
</evidence>
<keyword evidence="2" id="KW-0964">Secreted</keyword>
<dbReference type="RefSeq" id="WP_346824376.1">
    <property type="nucleotide sequence ID" value="NZ_JBDKWZ010000024.1"/>
</dbReference>